<comment type="caution">
    <text evidence="2">The sequence shown here is derived from an EMBL/GenBank/DDBJ whole genome shotgun (WGS) entry which is preliminary data.</text>
</comment>
<feature type="compositionally biased region" description="Low complexity" evidence="1">
    <location>
        <begin position="233"/>
        <end position="244"/>
    </location>
</feature>
<reference evidence="2 3" key="1">
    <citation type="submission" date="2015-12" db="EMBL/GenBank/DDBJ databases">
        <title>Draft genome sequence of Moniliophthora roreri, the causal agent of frosty pod rot of cacao.</title>
        <authorList>
            <person name="Aime M.C."/>
            <person name="Diaz-Valderrama J.R."/>
            <person name="Kijpornyongpan T."/>
            <person name="Phillips-Mora W."/>
        </authorList>
    </citation>
    <scope>NUCLEOTIDE SEQUENCE [LARGE SCALE GENOMIC DNA]</scope>
    <source>
        <strain evidence="2 3">MCA 2952</strain>
    </source>
</reference>
<name>A0A0W0F9M8_MONRR</name>
<accession>A0A0W0F9M8</accession>
<feature type="compositionally biased region" description="Polar residues" evidence="1">
    <location>
        <begin position="200"/>
        <end position="211"/>
    </location>
</feature>
<dbReference type="AlphaFoldDB" id="A0A0W0F9M8"/>
<proteinExistence type="predicted"/>
<feature type="compositionally biased region" description="Polar residues" evidence="1">
    <location>
        <begin position="181"/>
        <end position="192"/>
    </location>
</feature>
<dbReference type="EMBL" id="LATX01002192">
    <property type="protein sequence ID" value="KTB33003.1"/>
    <property type="molecule type" value="Genomic_DNA"/>
</dbReference>
<feature type="compositionally biased region" description="Polar residues" evidence="1">
    <location>
        <begin position="1"/>
        <end position="14"/>
    </location>
</feature>
<feature type="region of interest" description="Disordered" evidence="1">
    <location>
        <begin position="50"/>
        <end position="75"/>
    </location>
</feature>
<feature type="region of interest" description="Disordered" evidence="1">
    <location>
        <begin position="469"/>
        <end position="496"/>
    </location>
</feature>
<feature type="compositionally biased region" description="Polar residues" evidence="1">
    <location>
        <begin position="123"/>
        <end position="133"/>
    </location>
</feature>
<feature type="compositionally biased region" description="Low complexity" evidence="1">
    <location>
        <begin position="134"/>
        <end position="148"/>
    </location>
</feature>
<feature type="region of interest" description="Disordered" evidence="1">
    <location>
        <begin position="259"/>
        <end position="299"/>
    </location>
</feature>
<feature type="region of interest" description="Disordered" evidence="1">
    <location>
        <begin position="123"/>
        <end position="247"/>
    </location>
</feature>
<organism evidence="2 3">
    <name type="scientific">Moniliophthora roreri</name>
    <name type="common">Frosty pod rot fungus</name>
    <name type="synonym">Monilia roreri</name>
    <dbReference type="NCBI Taxonomy" id="221103"/>
    <lineage>
        <taxon>Eukaryota</taxon>
        <taxon>Fungi</taxon>
        <taxon>Dikarya</taxon>
        <taxon>Basidiomycota</taxon>
        <taxon>Agaricomycotina</taxon>
        <taxon>Agaricomycetes</taxon>
        <taxon>Agaricomycetidae</taxon>
        <taxon>Agaricales</taxon>
        <taxon>Marasmiineae</taxon>
        <taxon>Marasmiaceae</taxon>
        <taxon>Moniliophthora</taxon>
    </lineage>
</organism>
<dbReference type="eggNOG" id="ENOG502R0WC">
    <property type="taxonomic scope" value="Eukaryota"/>
</dbReference>
<sequence>MSGTSYPSPPTSNVSSPHLEPELSSLRQLDIAFQRVRQLRRDIIQNYLSQPRSQDSSGIGPPHEAILLSGGPNERSSTEQAIWERLRIGLPADTMERLRQFEAQRASGEEDRSLRSLRMTTNHLSPLNIGSNGSSQPSSSQSSYPLPSVITRSSHTPLSPISPPRQPFLPRRHLEVRPPHSQGTFDDSQTTLGRRVAEVESQSTGNLNSSRRSLDTGMPDLVFRVTRQRRSEPTPSNRNSNTSSHQPDIEAHAPILVNVDSPSSQSLGAPVRTPANRRTRNMRGSGDSRQNSGSGGRLSVLSNFSVQNLPTPSSALHHGPSLLFDEPASYDDSHRERMESIDEEMSSSQDRSYVVNRQMTLTGEEYVHEVNVDWEALGIPGRVADSPVQFSTDYSLRTTFGSRVFPLRVPGDHQPSGAIRLNADGDPISHNEQQTHYPGRIWPRWRENNADARSNRSIAHQIVILPDGSEETWPLDSSPSPKESPRVIGSDAPFCPDPLPMPVEQMIEYKSCSRSAVLSTR</sequence>
<feature type="region of interest" description="Disordered" evidence="1">
    <location>
        <begin position="311"/>
        <end position="337"/>
    </location>
</feature>
<evidence type="ECO:0000256" key="1">
    <source>
        <dbReference type="SAM" id="MobiDB-lite"/>
    </source>
</evidence>
<protein>
    <submittedName>
        <fullName evidence="2">Uncharacterized protein</fullName>
    </submittedName>
</protein>
<evidence type="ECO:0000313" key="2">
    <source>
        <dbReference type="EMBL" id="KTB33003.1"/>
    </source>
</evidence>
<evidence type="ECO:0000313" key="3">
    <source>
        <dbReference type="Proteomes" id="UP000054988"/>
    </source>
</evidence>
<gene>
    <name evidence="2" type="ORF">WG66_14331</name>
</gene>
<dbReference type="Proteomes" id="UP000054988">
    <property type="component" value="Unassembled WGS sequence"/>
</dbReference>
<feature type="region of interest" description="Disordered" evidence="1">
    <location>
        <begin position="1"/>
        <end position="21"/>
    </location>
</feature>
<feature type="compositionally biased region" description="Polar residues" evidence="1">
    <location>
        <begin position="150"/>
        <end position="159"/>
    </location>
</feature>